<dbReference type="SUPFAM" id="SSF160631">
    <property type="entry name" value="SMI1/KNR4-like"/>
    <property type="match status" value="1"/>
</dbReference>
<reference evidence="2 3" key="1">
    <citation type="submission" date="2019-03" db="EMBL/GenBank/DDBJ databases">
        <title>Genomic Encyclopedia of Archaeal and Bacterial Type Strains, Phase II (KMG-II): from individual species to whole genera.</title>
        <authorList>
            <person name="Goeker M."/>
        </authorList>
    </citation>
    <scope>NUCLEOTIDE SEQUENCE [LARGE SCALE GENOMIC DNA]</scope>
    <source>
        <strain evidence="2 3">DSM 28353</strain>
    </source>
</reference>
<feature type="domain" description="Knr4/Smi1-like" evidence="1">
    <location>
        <begin position="29"/>
        <end position="151"/>
    </location>
</feature>
<dbReference type="Pfam" id="PF14567">
    <property type="entry name" value="SUKH_5"/>
    <property type="match status" value="1"/>
</dbReference>
<dbReference type="SMART" id="SM00860">
    <property type="entry name" value="SMI1_KNR4"/>
    <property type="match status" value="1"/>
</dbReference>
<dbReference type="Proteomes" id="UP000295292">
    <property type="component" value="Unassembled WGS sequence"/>
</dbReference>
<protein>
    <submittedName>
        <fullName evidence="2">SUKH superfamily protein</fullName>
    </submittedName>
</protein>
<accession>A0A4R6W5A2</accession>
<gene>
    <name evidence="2" type="ORF">CLV99_4335</name>
</gene>
<dbReference type="RefSeq" id="WP_133586465.1">
    <property type="nucleotide sequence ID" value="NZ_SNYV01000018.1"/>
</dbReference>
<sequence length="162" mass="18237">MSNLRISKIVERVNQLAEVDDSLDISWIGASDNAAIQTLETALGVNISGSFRDFILQTGGGGLADLYISSISKDEPLSGCYDDTIYYKEDWCPHKLPDHLIVIQRDFDDNEPMCLDSSVVINGENPVVLYYYQSTGEIEKIADSFSDYYHEFLTPYFDNNDI</sequence>
<evidence type="ECO:0000313" key="3">
    <source>
        <dbReference type="Proteomes" id="UP000295292"/>
    </source>
</evidence>
<organism evidence="2 3">
    <name type="scientific">Sphingobacterium yanglingense</name>
    <dbReference type="NCBI Taxonomy" id="1437280"/>
    <lineage>
        <taxon>Bacteria</taxon>
        <taxon>Pseudomonadati</taxon>
        <taxon>Bacteroidota</taxon>
        <taxon>Sphingobacteriia</taxon>
        <taxon>Sphingobacteriales</taxon>
        <taxon>Sphingobacteriaceae</taxon>
        <taxon>Sphingobacterium</taxon>
    </lineage>
</organism>
<proteinExistence type="predicted"/>
<dbReference type="InterPro" id="IPR018958">
    <property type="entry name" value="Knr4/Smi1-like_dom"/>
</dbReference>
<dbReference type="InterPro" id="IPR037883">
    <property type="entry name" value="Knr4/Smi1-like_sf"/>
</dbReference>
<comment type="caution">
    <text evidence="2">The sequence shown here is derived from an EMBL/GenBank/DDBJ whole genome shotgun (WGS) entry which is preliminary data.</text>
</comment>
<dbReference type="Gene3D" id="3.40.1580.10">
    <property type="entry name" value="SMI1/KNR4-like"/>
    <property type="match status" value="1"/>
</dbReference>
<evidence type="ECO:0000313" key="2">
    <source>
        <dbReference type="EMBL" id="TDQ73897.1"/>
    </source>
</evidence>
<dbReference type="EMBL" id="SNYV01000018">
    <property type="protein sequence ID" value="TDQ73897.1"/>
    <property type="molecule type" value="Genomic_DNA"/>
</dbReference>
<name>A0A4R6W5A2_9SPHI</name>
<keyword evidence="3" id="KW-1185">Reference proteome</keyword>
<evidence type="ECO:0000259" key="1">
    <source>
        <dbReference type="SMART" id="SM00860"/>
    </source>
</evidence>
<dbReference type="AlphaFoldDB" id="A0A4R6W5A2"/>
<dbReference type="OrthoDB" id="5880263at2"/>